<feature type="compositionally biased region" description="Gly residues" evidence="1">
    <location>
        <begin position="155"/>
        <end position="167"/>
    </location>
</feature>
<organism evidence="2 3">
    <name type="scientific">Streptomyces prasinopilosus</name>
    <dbReference type="NCBI Taxonomy" id="67344"/>
    <lineage>
        <taxon>Bacteria</taxon>
        <taxon>Bacillati</taxon>
        <taxon>Actinomycetota</taxon>
        <taxon>Actinomycetes</taxon>
        <taxon>Kitasatosporales</taxon>
        <taxon>Streptomycetaceae</taxon>
        <taxon>Streptomyces</taxon>
    </lineage>
</organism>
<dbReference type="AlphaFoldDB" id="A0A1G6QWZ0"/>
<protein>
    <submittedName>
        <fullName evidence="2">Uncharacterized protein</fullName>
    </submittedName>
</protein>
<feature type="compositionally biased region" description="Low complexity" evidence="1">
    <location>
        <begin position="141"/>
        <end position="154"/>
    </location>
</feature>
<reference evidence="3" key="1">
    <citation type="submission" date="2016-10" db="EMBL/GenBank/DDBJ databases">
        <authorList>
            <person name="Varghese N."/>
            <person name="Submissions S."/>
        </authorList>
    </citation>
    <scope>NUCLEOTIDE SEQUENCE [LARGE SCALE GENOMIC DNA]</scope>
    <source>
        <strain evidence="3">CGMCC 4.3504</strain>
    </source>
</reference>
<dbReference type="STRING" id="67344.SAMN05216505_104288"/>
<feature type="compositionally biased region" description="Basic and acidic residues" evidence="1">
    <location>
        <begin position="297"/>
        <end position="312"/>
    </location>
</feature>
<evidence type="ECO:0000256" key="1">
    <source>
        <dbReference type="SAM" id="MobiDB-lite"/>
    </source>
</evidence>
<feature type="compositionally biased region" description="Low complexity" evidence="1">
    <location>
        <begin position="360"/>
        <end position="386"/>
    </location>
</feature>
<feature type="region of interest" description="Disordered" evidence="1">
    <location>
        <begin position="122"/>
        <end position="419"/>
    </location>
</feature>
<keyword evidence="3" id="KW-1185">Reference proteome</keyword>
<feature type="compositionally biased region" description="Low complexity" evidence="1">
    <location>
        <begin position="168"/>
        <end position="180"/>
    </location>
</feature>
<evidence type="ECO:0000313" key="3">
    <source>
        <dbReference type="Proteomes" id="UP000182100"/>
    </source>
</evidence>
<evidence type="ECO:0000313" key="2">
    <source>
        <dbReference type="EMBL" id="SDC96791.1"/>
    </source>
</evidence>
<dbReference type="EMBL" id="FMZK01000004">
    <property type="protein sequence ID" value="SDC96791.1"/>
    <property type="molecule type" value="Genomic_DNA"/>
</dbReference>
<dbReference type="Proteomes" id="UP000182100">
    <property type="component" value="Unassembled WGS sequence"/>
</dbReference>
<accession>A0A1G6QWZ0</accession>
<name>A0A1G6QWZ0_9ACTN</name>
<gene>
    <name evidence="2" type="ORF">SAMN05216505_104288</name>
</gene>
<feature type="compositionally biased region" description="Basic and acidic residues" evidence="1">
    <location>
        <begin position="184"/>
        <end position="193"/>
    </location>
</feature>
<feature type="compositionally biased region" description="Low complexity" evidence="1">
    <location>
        <begin position="257"/>
        <end position="270"/>
    </location>
</feature>
<feature type="compositionally biased region" description="Polar residues" evidence="1">
    <location>
        <begin position="402"/>
        <end position="413"/>
    </location>
</feature>
<sequence>MRAPVTRGARLPDERLVGCIARRVLRPGARRPLTGVRRPSCCRTRPRSVSWVVCVGGVVPLGMSGVLSEVRAGYPGGSLNGAWRFDPGRREAAQALLVERPASRDTWPSMGWRMTVRHLCPARPRRKRHADPAGPGPADGPSPADDSGPANGPGPANGSGPADGSGPGTRPTAGAAGPSAVPADVRHEARGRPSPDSARPGAGGVGRPSSPVRKPWRKPCPGGSRTCVPGTGSRRGTPRRSPARRPSGGRCGPPRSPSASTAARTAPRGTLTPSPWGRGKRSACRPQAFRPRPRCAPTEHRGKWRPGRECSTSRRWGRGPAPPCPSAPAAPRLLSGTSSLRTAAGASRPRRGRGGEQGLPAAASGRGCRAPAGRGGAEAPVRRAGAVTTDRGGGVPRRSERTTTAATDPYSTSRKQDLS</sequence>
<proteinExistence type="predicted"/>